<dbReference type="InterPro" id="IPR050884">
    <property type="entry name" value="CNP_phosphodiesterase-III"/>
</dbReference>
<organism evidence="6 7">
    <name type="scientific">candidate division WWE3 bacterium</name>
    <dbReference type="NCBI Taxonomy" id="2053526"/>
    <lineage>
        <taxon>Bacteria</taxon>
        <taxon>Katanobacteria</taxon>
    </lineage>
</organism>
<reference evidence="6 7" key="1">
    <citation type="journal article" date="2020" name="Biotechnol. Biofuels">
        <title>New insights from the biogas microbiome by comprehensive genome-resolved metagenomics of nearly 1600 species originating from multiple anaerobic digesters.</title>
        <authorList>
            <person name="Campanaro S."/>
            <person name="Treu L."/>
            <person name="Rodriguez-R L.M."/>
            <person name="Kovalovszki A."/>
            <person name="Ziels R.M."/>
            <person name="Maus I."/>
            <person name="Zhu X."/>
            <person name="Kougias P.G."/>
            <person name="Basile A."/>
            <person name="Luo G."/>
            <person name="Schluter A."/>
            <person name="Konstantinidis K.T."/>
            <person name="Angelidaki I."/>
        </authorList>
    </citation>
    <scope>NUCLEOTIDE SEQUENCE [LARGE SCALE GENOMIC DNA]</scope>
    <source>
        <strain evidence="6">AS27yjCOA_202</strain>
    </source>
</reference>
<comment type="similarity">
    <text evidence="4">Belongs to the cyclic nucleotide phosphodiesterase class-III family.</text>
</comment>
<evidence type="ECO:0000313" key="6">
    <source>
        <dbReference type="EMBL" id="NMB91881.1"/>
    </source>
</evidence>
<dbReference type="Proteomes" id="UP000590542">
    <property type="component" value="Unassembled WGS sequence"/>
</dbReference>
<dbReference type="GO" id="GO:0016787">
    <property type="term" value="F:hydrolase activity"/>
    <property type="evidence" value="ECO:0007669"/>
    <property type="project" value="UniProtKB-KW"/>
</dbReference>
<keyword evidence="2" id="KW-0378">Hydrolase</keyword>
<evidence type="ECO:0000256" key="4">
    <source>
        <dbReference type="ARBA" id="ARBA00025742"/>
    </source>
</evidence>
<dbReference type="PANTHER" id="PTHR42988">
    <property type="entry name" value="PHOSPHOHYDROLASE"/>
    <property type="match status" value="1"/>
</dbReference>
<evidence type="ECO:0000313" key="7">
    <source>
        <dbReference type="Proteomes" id="UP000590542"/>
    </source>
</evidence>
<evidence type="ECO:0000256" key="1">
    <source>
        <dbReference type="ARBA" id="ARBA00022723"/>
    </source>
</evidence>
<dbReference type="InterPro" id="IPR004843">
    <property type="entry name" value="Calcineurin-like_PHP"/>
</dbReference>
<evidence type="ECO:0000259" key="5">
    <source>
        <dbReference type="Pfam" id="PF00149"/>
    </source>
</evidence>
<gene>
    <name evidence="6" type="ORF">GYA37_03495</name>
</gene>
<sequence>MTYPYSGKNELKIALMSDLHIGSPNGDILFKKTIGDMNMLGVSYSFVIGDLVGSGDVQYATEEFFDTYITIRNTSILAREKWVEVAGNHDKDKGGESLSIFLDKLGYESATYTKTFDNITVIAMGCTYGNVNEVKFLSSELNWAEENIQSNQDKNIFLLVHAPKYSTTWKSTESSYYALPKDDMNLLLSNNRIDAYFHGHVHIDESIQFNGIESYE</sequence>
<dbReference type="InterPro" id="IPR029052">
    <property type="entry name" value="Metallo-depent_PP-like"/>
</dbReference>
<dbReference type="PANTHER" id="PTHR42988:SF2">
    <property type="entry name" value="CYCLIC NUCLEOTIDE PHOSPHODIESTERASE CBUA0032-RELATED"/>
    <property type="match status" value="1"/>
</dbReference>
<dbReference type="AlphaFoldDB" id="A0A7X9HSW5"/>
<dbReference type="SUPFAM" id="SSF56300">
    <property type="entry name" value="Metallo-dependent phosphatases"/>
    <property type="match status" value="1"/>
</dbReference>
<evidence type="ECO:0000256" key="2">
    <source>
        <dbReference type="ARBA" id="ARBA00022801"/>
    </source>
</evidence>
<dbReference type="Pfam" id="PF00149">
    <property type="entry name" value="Metallophos"/>
    <property type="match status" value="1"/>
</dbReference>
<proteinExistence type="inferred from homology"/>
<feature type="domain" description="Calcineurin-like phosphoesterase" evidence="5">
    <location>
        <begin position="11"/>
        <end position="203"/>
    </location>
</feature>
<protein>
    <recommendedName>
        <fullName evidence="5">Calcineurin-like phosphoesterase domain-containing protein</fullName>
    </recommendedName>
</protein>
<dbReference type="Gene3D" id="3.60.21.10">
    <property type="match status" value="1"/>
</dbReference>
<keyword evidence="1" id="KW-0479">Metal-binding</keyword>
<dbReference type="GO" id="GO:0046872">
    <property type="term" value="F:metal ion binding"/>
    <property type="evidence" value="ECO:0007669"/>
    <property type="project" value="UniProtKB-KW"/>
</dbReference>
<accession>A0A7X9HSW5</accession>
<keyword evidence="3" id="KW-0408">Iron</keyword>
<name>A0A7X9HSW5_UNCKA</name>
<evidence type="ECO:0000256" key="3">
    <source>
        <dbReference type="ARBA" id="ARBA00023004"/>
    </source>
</evidence>
<dbReference type="EMBL" id="JAAZNV010000012">
    <property type="protein sequence ID" value="NMB91881.1"/>
    <property type="molecule type" value="Genomic_DNA"/>
</dbReference>
<comment type="caution">
    <text evidence="6">The sequence shown here is derived from an EMBL/GenBank/DDBJ whole genome shotgun (WGS) entry which is preliminary data.</text>
</comment>